<proteinExistence type="predicted"/>
<dbReference type="HOGENOM" id="CLU_949637_0_0_0"/>
<gene>
    <name evidence="2" type="ordered locus">Acid_6761</name>
</gene>
<dbReference type="AlphaFoldDB" id="Q01RN9"/>
<dbReference type="InterPro" id="IPR013424">
    <property type="entry name" value="Ice-binding_C"/>
</dbReference>
<dbReference type="EMBL" id="CP000473">
    <property type="protein sequence ID" value="ABJ87681.1"/>
    <property type="molecule type" value="Genomic_DNA"/>
</dbReference>
<evidence type="ECO:0000313" key="2">
    <source>
        <dbReference type="EMBL" id="ABJ87681.1"/>
    </source>
</evidence>
<accession>Q01RN9</accession>
<protein>
    <recommendedName>
        <fullName evidence="1">Ice-binding protein C-terminal domain-containing protein</fullName>
    </recommendedName>
</protein>
<name>Q01RN9_SOLUE</name>
<dbReference type="InParanoid" id="Q01RN9"/>
<dbReference type="NCBIfam" id="TIGR02595">
    <property type="entry name" value="PEP_CTERM"/>
    <property type="match status" value="1"/>
</dbReference>
<organism evidence="2">
    <name type="scientific">Solibacter usitatus (strain Ellin6076)</name>
    <dbReference type="NCBI Taxonomy" id="234267"/>
    <lineage>
        <taxon>Bacteria</taxon>
        <taxon>Pseudomonadati</taxon>
        <taxon>Acidobacteriota</taxon>
        <taxon>Terriglobia</taxon>
        <taxon>Bryobacterales</taxon>
        <taxon>Solibacteraceae</taxon>
        <taxon>Candidatus Solibacter</taxon>
    </lineage>
</organism>
<feature type="domain" description="Ice-binding protein C-terminal" evidence="1">
    <location>
        <begin position="269"/>
        <end position="291"/>
    </location>
</feature>
<dbReference type="KEGG" id="sus:Acid_6761"/>
<evidence type="ECO:0000259" key="1">
    <source>
        <dbReference type="Pfam" id="PF07589"/>
    </source>
</evidence>
<reference evidence="2" key="1">
    <citation type="submission" date="2006-10" db="EMBL/GenBank/DDBJ databases">
        <title>Complete sequence of Solibacter usitatus Ellin6076.</title>
        <authorList>
            <consortium name="US DOE Joint Genome Institute"/>
            <person name="Copeland A."/>
            <person name="Lucas S."/>
            <person name="Lapidus A."/>
            <person name="Barry K."/>
            <person name="Detter J.C."/>
            <person name="Glavina del Rio T."/>
            <person name="Hammon N."/>
            <person name="Israni S."/>
            <person name="Dalin E."/>
            <person name="Tice H."/>
            <person name="Pitluck S."/>
            <person name="Thompson L.S."/>
            <person name="Brettin T."/>
            <person name="Bruce D."/>
            <person name="Han C."/>
            <person name="Tapia R."/>
            <person name="Gilna P."/>
            <person name="Schmutz J."/>
            <person name="Larimer F."/>
            <person name="Land M."/>
            <person name="Hauser L."/>
            <person name="Kyrpides N."/>
            <person name="Mikhailova N."/>
            <person name="Janssen P.H."/>
            <person name="Kuske C.R."/>
            <person name="Richardson P."/>
        </authorList>
    </citation>
    <scope>NUCLEOTIDE SEQUENCE</scope>
    <source>
        <strain evidence="2">Ellin6076</strain>
    </source>
</reference>
<sequence>MPNTRAYSILAFKFMTILQRRVPGLCALLALGAANGICGPVVYDLTARTIFGFDTTGQHRISDTYQTGPNGVGTSWTGTVSLLPVNPIDERGTAGLPTNFFDILSAAFGPGWTYASAATPLTDGSIKIETYDALSSKSNGAGSGMCSPCAGAEIDVQYVPGVGDPTANMHWIQVILDNNSLTPPNLGPGNIENIVDTKSTQKSPYYEDGYAANSRNLLDLPSRFDYQSTTWLADLFLVSGPNLPANGTTAVTPGLITFYGGLEYGWTDSVPEPSSFGLFAAGALLIYARRRLV</sequence>
<dbReference type="Pfam" id="PF07589">
    <property type="entry name" value="PEP-CTERM"/>
    <property type="match status" value="1"/>
</dbReference>